<dbReference type="AlphaFoldDB" id="A0A370TJE1"/>
<feature type="compositionally biased region" description="Polar residues" evidence="1">
    <location>
        <begin position="67"/>
        <end position="83"/>
    </location>
</feature>
<reference evidence="2 3" key="1">
    <citation type="journal article" date="2018" name="IMA Fungus">
        <title>IMA Genome-F 9: Draft genome sequence of Annulohypoxylon stygium, Aspergillus mulundensis, Berkeleyomyces basicola (syn. Thielaviopsis basicola), Ceratocystis smalleyi, two Cercospora beticola strains, Coleophoma cylindrospora, Fusarium fracticaudum, Phialophora cf. hyalina, and Morchella septimelata.</title>
        <authorList>
            <person name="Wingfield B.D."/>
            <person name="Bills G.F."/>
            <person name="Dong Y."/>
            <person name="Huang W."/>
            <person name="Nel W.J."/>
            <person name="Swalarsk-Parry B.S."/>
            <person name="Vaghefi N."/>
            <person name="Wilken P.M."/>
            <person name="An Z."/>
            <person name="de Beer Z.W."/>
            <person name="De Vos L."/>
            <person name="Chen L."/>
            <person name="Duong T.A."/>
            <person name="Gao Y."/>
            <person name="Hammerbacher A."/>
            <person name="Kikkert J.R."/>
            <person name="Li Y."/>
            <person name="Li H."/>
            <person name="Li K."/>
            <person name="Li Q."/>
            <person name="Liu X."/>
            <person name="Ma X."/>
            <person name="Naidoo K."/>
            <person name="Pethybridge S.J."/>
            <person name="Sun J."/>
            <person name="Steenkamp E.T."/>
            <person name="van der Nest M.A."/>
            <person name="van Wyk S."/>
            <person name="Wingfield M.J."/>
            <person name="Xiong C."/>
            <person name="Yue Q."/>
            <person name="Zhang X."/>
        </authorList>
    </citation>
    <scope>NUCLEOTIDE SEQUENCE [LARGE SCALE GENOMIC DNA]</scope>
    <source>
        <strain evidence="2 3">BP 5553</strain>
    </source>
</reference>
<dbReference type="Proteomes" id="UP000254866">
    <property type="component" value="Unassembled WGS sequence"/>
</dbReference>
<evidence type="ECO:0000313" key="3">
    <source>
        <dbReference type="Proteomes" id="UP000254866"/>
    </source>
</evidence>
<evidence type="ECO:0000313" key="2">
    <source>
        <dbReference type="EMBL" id="RDL35477.1"/>
    </source>
</evidence>
<name>A0A370TJE1_9HELO</name>
<sequence length="95" mass="9842">MSTVLSIAIAPPANSALGHDGFFFSRIANSPAYINTNRALGAVFDAGHNVPERPETTPTSPPSSRSQNAGPGSTSDAATNKTLLNEEAIGFVSRQ</sequence>
<feature type="compositionally biased region" description="Low complexity" evidence="1">
    <location>
        <begin position="56"/>
        <end position="66"/>
    </location>
</feature>
<gene>
    <name evidence="2" type="ORF">BP5553_07408</name>
</gene>
<keyword evidence="3" id="KW-1185">Reference proteome</keyword>
<proteinExistence type="predicted"/>
<protein>
    <submittedName>
        <fullName evidence="2">Uncharacterized protein</fullName>
    </submittedName>
</protein>
<dbReference type="GeneID" id="43600257"/>
<accession>A0A370TJE1</accession>
<evidence type="ECO:0000256" key="1">
    <source>
        <dbReference type="SAM" id="MobiDB-lite"/>
    </source>
</evidence>
<organism evidence="2 3">
    <name type="scientific">Venustampulla echinocandica</name>
    <dbReference type="NCBI Taxonomy" id="2656787"/>
    <lineage>
        <taxon>Eukaryota</taxon>
        <taxon>Fungi</taxon>
        <taxon>Dikarya</taxon>
        <taxon>Ascomycota</taxon>
        <taxon>Pezizomycotina</taxon>
        <taxon>Leotiomycetes</taxon>
        <taxon>Helotiales</taxon>
        <taxon>Pleuroascaceae</taxon>
        <taxon>Venustampulla</taxon>
    </lineage>
</organism>
<comment type="caution">
    <text evidence="2">The sequence shown here is derived from an EMBL/GenBank/DDBJ whole genome shotgun (WGS) entry which is preliminary data.</text>
</comment>
<dbReference type="EMBL" id="NPIC01000006">
    <property type="protein sequence ID" value="RDL35477.1"/>
    <property type="molecule type" value="Genomic_DNA"/>
</dbReference>
<feature type="region of interest" description="Disordered" evidence="1">
    <location>
        <begin position="45"/>
        <end position="95"/>
    </location>
</feature>
<dbReference type="RefSeq" id="XP_031868300.1">
    <property type="nucleotide sequence ID" value="XM_032016031.1"/>
</dbReference>